<dbReference type="GO" id="GO:0016747">
    <property type="term" value="F:acyltransferase activity, transferring groups other than amino-acyl groups"/>
    <property type="evidence" value="ECO:0007669"/>
    <property type="project" value="InterPro"/>
</dbReference>
<evidence type="ECO:0000313" key="2">
    <source>
        <dbReference type="EMBL" id="CCC80830.1"/>
    </source>
</evidence>
<dbReference type="Proteomes" id="UP000002654">
    <property type="component" value="Chromosome"/>
</dbReference>
<dbReference type="Pfam" id="PF00583">
    <property type="entry name" value="Acetyltransf_1"/>
    <property type="match status" value="1"/>
</dbReference>
<dbReference type="InterPro" id="IPR016181">
    <property type="entry name" value="Acyl_CoA_acyltransferase"/>
</dbReference>
<sequence>MGDNNLNIRAAEASDIPQIVGFTRNTFSWGDYLPNVISEWVRAGTAYVAAARDEVVGVINVELLPTEVAWLEGLRVKPSHRGIGVGTALTKFAMNYARRAGAKYAMLMIAEWNEASHNLAHKLGFKPVLRVHAGIAEEPSIVRETDSERIRELIRRALDATGGYICVSNGLWRCTRTAIDYVSSLIREAYVGDKGIGFNIGFSVGAPTTPAKMEVLSTDYGNFEKYYGAYIIYEQKL</sequence>
<dbReference type="eggNOG" id="arCOG00845">
    <property type="taxonomic scope" value="Archaea"/>
</dbReference>
<reference evidence="2 3" key="1">
    <citation type="journal article" date="2011" name="PLoS ONE">
        <title>The complete genome sequence of Thermoproteus tenax: a physiologically versatile member of the Crenarchaeota.</title>
        <authorList>
            <person name="Siebers B."/>
            <person name="Zaparty M."/>
            <person name="Raddatz G."/>
            <person name="Tjaden B."/>
            <person name="Albers S.V."/>
            <person name="Bell S.D."/>
            <person name="Blombach F."/>
            <person name="Kletzin A."/>
            <person name="Kyrpides N."/>
            <person name="Lanz C."/>
            <person name="Plagens A."/>
            <person name="Rampp M."/>
            <person name="Rosinus A."/>
            <person name="von Jan M."/>
            <person name="Makarova K.S."/>
            <person name="Klenk H.P."/>
            <person name="Schuster S.C."/>
            <person name="Hensel R."/>
        </authorList>
    </citation>
    <scope>NUCLEOTIDE SEQUENCE [LARGE SCALE GENOMIC DNA]</scope>
    <source>
        <strain evidence="3">ATCC 35583 / DSM 2078 / JCM 9277 / NBRC 100435 / Kra 1</strain>
    </source>
</reference>
<dbReference type="HOGENOM" id="CLU_1154409_0_0_2"/>
<name>G4RMJ9_THETK</name>
<dbReference type="GeneID" id="11263163"/>
<feature type="domain" description="N-acetyltransferase" evidence="1">
    <location>
        <begin position="6"/>
        <end position="144"/>
    </location>
</feature>
<dbReference type="Gene3D" id="3.40.630.30">
    <property type="match status" value="1"/>
</dbReference>
<dbReference type="STRING" id="768679.TTX_0153"/>
<dbReference type="RefSeq" id="WP_014126088.1">
    <property type="nucleotide sequence ID" value="NC_016070.1"/>
</dbReference>
<dbReference type="PaxDb" id="768679-TTX_0153"/>
<dbReference type="PROSITE" id="PS51186">
    <property type="entry name" value="GNAT"/>
    <property type="match status" value="1"/>
</dbReference>
<dbReference type="OrthoDB" id="43754at2157"/>
<dbReference type="PATRIC" id="fig|768679.9.peg.159"/>
<organism evidence="2 3">
    <name type="scientific">Thermoproteus tenax (strain ATCC 35583 / DSM 2078 / JCM 9277 / NBRC 100435 / Kra 1)</name>
    <dbReference type="NCBI Taxonomy" id="768679"/>
    <lineage>
        <taxon>Archaea</taxon>
        <taxon>Thermoproteota</taxon>
        <taxon>Thermoprotei</taxon>
        <taxon>Thermoproteales</taxon>
        <taxon>Thermoproteaceae</taxon>
        <taxon>Thermoproteus</taxon>
    </lineage>
</organism>
<dbReference type="AlphaFoldDB" id="G4RMJ9"/>
<dbReference type="InterPro" id="IPR000182">
    <property type="entry name" value="GNAT_dom"/>
</dbReference>
<dbReference type="CDD" id="cd04301">
    <property type="entry name" value="NAT_SF"/>
    <property type="match status" value="1"/>
</dbReference>
<keyword evidence="3" id="KW-1185">Reference proteome</keyword>
<dbReference type="PANTHER" id="PTHR43072:SF60">
    <property type="entry name" value="L-2,4-DIAMINOBUTYRIC ACID ACETYLTRANSFERASE"/>
    <property type="match status" value="1"/>
</dbReference>
<dbReference type="EMBL" id="FN869859">
    <property type="protein sequence ID" value="CCC80830.1"/>
    <property type="molecule type" value="Genomic_DNA"/>
</dbReference>
<gene>
    <name evidence="2" type="ordered locus">TTX_0153</name>
</gene>
<dbReference type="PANTHER" id="PTHR43072">
    <property type="entry name" value="N-ACETYLTRANSFERASE"/>
    <property type="match status" value="1"/>
</dbReference>
<protein>
    <submittedName>
        <fullName evidence="2">Acetyltransferase, GNAT family</fullName>
    </submittedName>
</protein>
<dbReference type="SUPFAM" id="SSF55729">
    <property type="entry name" value="Acyl-CoA N-acyltransferases (Nat)"/>
    <property type="match status" value="1"/>
</dbReference>
<dbReference type="KEGG" id="ttn:TTX_0153"/>
<accession>G4RMJ9</accession>
<proteinExistence type="predicted"/>
<evidence type="ECO:0000313" key="3">
    <source>
        <dbReference type="Proteomes" id="UP000002654"/>
    </source>
</evidence>
<evidence type="ECO:0000259" key="1">
    <source>
        <dbReference type="PROSITE" id="PS51186"/>
    </source>
</evidence>